<dbReference type="PANTHER" id="PTHR28047:SF5">
    <property type="entry name" value="PROTEIN DCG1"/>
    <property type="match status" value="1"/>
</dbReference>
<dbReference type="InterPro" id="IPR052186">
    <property type="entry name" value="Hydantoin_racemase-like"/>
</dbReference>
<organism evidence="2 3">
    <name type="scientific">Chelatococcus asaccharovorans</name>
    <dbReference type="NCBI Taxonomy" id="28210"/>
    <lineage>
        <taxon>Bacteria</taxon>
        <taxon>Pseudomonadati</taxon>
        <taxon>Pseudomonadota</taxon>
        <taxon>Alphaproteobacteria</taxon>
        <taxon>Hyphomicrobiales</taxon>
        <taxon>Chelatococcaceae</taxon>
        <taxon>Chelatococcus</taxon>
    </lineage>
</organism>
<name>A0A2V3UKD9_9HYPH</name>
<dbReference type="PANTHER" id="PTHR28047">
    <property type="entry name" value="PROTEIN DCG1"/>
    <property type="match status" value="1"/>
</dbReference>
<dbReference type="InterPro" id="IPR015942">
    <property type="entry name" value="Asp/Glu/hydantoin_racemase"/>
</dbReference>
<comment type="caution">
    <text evidence="2">The sequence shown here is derived from an EMBL/GenBank/DDBJ whole genome shotgun (WGS) entry which is preliminary data.</text>
</comment>
<dbReference type="SUPFAM" id="SSF53681">
    <property type="entry name" value="Aspartate/glutamate racemase"/>
    <property type="match status" value="1"/>
</dbReference>
<dbReference type="RefSeq" id="WP_110372798.1">
    <property type="nucleotide sequence ID" value="NZ_CAKNFM010000006.1"/>
</dbReference>
<evidence type="ECO:0000256" key="1">
    <source>
        <dbReference type="ARBA" id="ARBA00038414"/>
    </source>
</evidence>
<dbReference type="Gene3D" id="3.40.50.12500">
    <property type="match status" value="1"/>
</dbReference>
<evidence type="ECO:0000313" key="2">
    <source>
        <dbReference type="EMBL" id="PXW64764.1"/>
    </source>
</evidence>
<evidence type="ECO:0000313" key="3">
    <source>
        <dbReference type="Proteomes" id="UP000248021"/>
    </source>
</evidence>
<dbReference type="EMBL" id="QJJK01000001">
    <property type="protein sequence ID" value="PXW64764.1"/>
    <property type="molecule type" value="Genomic_DNA"/>
</dbReference>
<dbReference type="Proteomes" id="UP000248021">
    <property type="component" value="Unassembled WGS sequence"/>
</dbReference>
<dbReference type="AlphaFoldDB" id="A0A2V3UKD9"/>
<reference evidence="2 3" key="1">
    <citation type="submission" date="2018-05" db="EMBL/GenBank/DDBJ databases">
        <title>Genomic Encyclopedia of Type Strains, Phase IV (KMG-IV): sequencing the most valuable type-strain genomes for metagenomic binning, comparative biology and taxonomic classification.</title>
        <authorList>
            <person name="Goeker M."/>
        </authorList>
    </citation>
    <scope>NUCLEOTIDE SEQUENCE [LARGE SCALE GENOMIC DNA]</scope>
    <source>
        <strain evidence="2 3">DSM 6462</strain>
    </source>
</reference>
<dbReference type="InterPro" id="IPR001920">
    <property type="entry name" value="Asp/Glu_race"/>
</dbReference>
<sequence length="252" mass="26937">MARVLVIVPFPMDADNLEKRKAQLGAVKLGPDIAFDFKPVRIAPVNYVSQQDSVLADVGMLEAGLQAEADGYDAVCIDTVSDSGMAPLRSVLNIPVIGAGRHAMLTALMLGDRFSILAMWDRWRHLYAKTLAELGLGAKCASVRSAGLQPNNQSLLAGKEDEFFPALHEAAMRCIEEDGADVIILGSTTMHEAHAYLAARLPVPIINPGPLTYRLAETAIRLKLSHSRVTFPSPAAPATARLAAMGDAAARV</sequence>
<comment type="similarity">
    <text evidence="1">Belongs to the HyuE racemase family.</text>
</comment>
<keyword evidence="3" id="KW-1185">Reference proteome</keyword>
<dbReference type="InterPro" id="IPR053714">
    <property type="entry name" value="Iso_Racemase_Enz_sf"/>
</dbReference>
<proteinExistence type="inferred from homology"/>
<protein>
    <submittedName>
        <fullName evidence="2">Allantoin racemase</fullName>
    </submittedName>
</protein>
<gene>
    <name evidence="2" type="ORF">C7450_101523</name>
</gene>
<accession>A0A2V3UKD9</accession>
<dbReference type="OrthoDB" id="9791723at2"/>
<dbReference type="GO" id="GO:0047661">
    <property type="term" value="F:amino-acid racemase activity"/>
    <property type="evidence" value="ECO:0007669"/>
    <property type="project" value="InterPro"/>
</dbReference>
<dbReference type="Pfam" id="PF01177">
    <property type="entry name" value="Asp_Glu_race"/>
    <property type="match status" value="1"/>
</dbReference>